<dbReference type="InterPro" id="IPR011010">
    <property type="entry name" value="DNA_brk_join_enz"/>
</dbReference>
<dbReference type="GO" id="GO:0015074">
    <property type="term" value="P:DNA integration"/>
    <property type="evidence" value="ECO:0007669"/>
    <property type="project" value="InterPro"/>
</dbReference>
<dbReference type="GO" id="GO:0006310">
    <property type="term" value="P:DNA recombination"/>
    <property type="evidence" value="ECO:0007669"/>
    <property type="project" value="UniProtKB-KW"/>
</dbReference>
<keyword evidence="3" id="KW-1185">Reference proteome</keyword>
<dbReference type="EMBL" id="QKWP01003372">
    <property type="protein sequence ID" value="RIB01043.1"/>
    <property type="molecule type" value="Genomic_DNA"/>
</dbReference>
<evidence type="ECO:0008006" key="4">
    <source>
        <dbReference type="Google" id="ProtNLM"/>
    </source>
</evidence>
<gene>
    <name evidence="2" type="ORF">C2G38_2232059</name>
</gene>
<sequence>MYYKLSQEATRTDTIPANTKKATDKWVQILQNWRHIVGCNYGIETISNKDQLETEMTEFILGICQVKNSAKYAPSSLINYGGLQFTKYSQKNDQGGIESDNTGLVIPVPPDPPESQGPIHDLKFYVSNHPKGCEYPYLHLQINHKFNNICNVVGIDIKNRSISNHSGRSTSITALFRKGVPMIMTMALTGHKSDASYRMIHKNHDIVIVDMVKSYVNHLERKFKNRSIMKDNPTLGEQQGLYKHNWQTSEEELNGNVVIKNYFINANNVTIS</sequence>
<evidence type="ECO:0000313" key="2">
    <source>
        <dbReference type="EMBL" id="RIB01043.1"/>
    </source>
</evidence>
<accession>A0A397U0W7</accession>
<dbReference type="STRING" id="44941.A0A397U0W7"/>
<dbReference type="GO" id="GO:0003677">
    <property type="term" value="F:DNA binding"/>
    <property type="evidence" value="ECO:0007669"/>
    <property type="project" value="InterPro"/>
</dbReference>
<protein>
    <recommendedName>
        <fullName evidence="4">Tyr recombinase domain-containing protein</fullName>
    </recommendedName>
</protein>
<evidence type="ECO:0000256" key="1">
    <source>
        <dbReference type="ARBA" id="ARBA00023172"/>
    </source>
</evidence>
<comment type="caution">
    <text evidence="2">The sequence shown here is derived from an EMBL/GenBank/DDBJ whole genome shotgun (WGS) entry which is preliminary data.</text>
</comment>
<reference evidence="2 3" key="1">
    <citation type="submission" date="2018-06" db="EMBL/GenBank/DDBJ databases">
        <title>Comparative genomics reveals the genomic features of Rhizophagus irregularis, R. cerebriforme, R. diaphanum and Gigaspora rosea, and their symbiotic lifestyle signature.</title>
        <authorList>
            <person name="Morin E."/>
            <person name="San Clemente H."/>
            <person name="Chen E.C.H."/>
            <person name="De La Providencia I."/>
            <person name="Hainaut M."/>
            <person name="Kuo A."/>
            <person name="Kohler A."/>
            <person name="Murat C."/>
            <person name="Tang N."/>
            <person name="Roy S."/>
            <person name="Loubradou J."/>
            <person name="Henrissat B."/>
            <person name="Grigoriev I.V."/>
            <person name="Corradi N."/>
            <person name="Roux C."/>
            <person name="Martin F.M."/>
        </authorList>
    </citation>
    <scope>NUCLEOTIDE SEQUENCE [LARGE SCALE GENOMIC DNA]</scope>
    <source>
        <strain evidence="2 3">DAOM 194757</strain>
    </source>
</reference>
<dbReference type="InterPro" id="IPR013762">
    <property type="entry name" value="Integrase-like_cat_sf"/>
</dbReference>
<dbReference type="Proteomes" id="UP000266673">
    <property type="component" value="Unassembled WGS sequence"/>
</dbReference>
<dbReference type="OrthoDB" id="2445310at2759"/>
<organism evidence="2 3">
    <name type="scientific">Gigaspora rosea</name>
    <dbReference type="NCBI Taxonomy" id="44941"/>
    <lineage>
        <taxon>Eukaryota</taxon>
        <taxon>Fungi</taxon>
        <taxon>Fungi incertae sedis</taxon>
        <taxon>Mucoromycota</taxon>
        <taxon>Glomeromycotina</taxon>
        <taxon>Glomeromycetes</taxon>
        <taxon>Diversisporales</taxon>
        <taxon>Gigasporaceae</taxon>
        <taxon>Gigaspora</taxon>
    </lineage>
</organism>
<dbReference type="Gene3D" id="1.10.443.10">
    <property type="entry name" value="Intergrase catalytic core"/>
    <property type="match status" value="1"/>
</dbReference>
<dbReference type="AlphaFoldDB" id="A0A397U0W7"/>
<evidence type="ECO:0000313" key="3">
    <source>
        <dbReference type="Proteomes" id="UP000266673"/>
    </source>
</evidence>
<name>A0A397U0W7_9GLOM</name>
<proteinExistence type="predicted"/>
<dbReference type="SUPFAM" id="SSF56349">
    <property type="entry name" value="DNA breaking-rejoining enzymes"/>
    <property type="match status" value="1"/>
</dbReference>
<keyword evidence="1" id="KW-0233">DNA recombination</keyword>